<gene>
    <name evidence="1" type="ORF">S03H2_28492</name>
</gene>
<accession>X1GIX3</accession>
<dbReference type="AlphaFoldDB" id="X1GIX3"/>
<organism evidence="1">
    <name type="scientific">marine sediment metagenome</name>
    <dbReference type="NCBI Taxonomy" id="412755"/>
    <lineage>
        <taxon>unclassified sequences</taxon>
        <taxon>metagenomes</taxon>
        <taxon>ecological metagenomes</taxon>
    </lineage>
</organism>
<dbReference type="EMBL" id="BARU01017167">
    <property type="protein sequence ID" value="GAH57127.1"/>
    <property type="molecule type" value="Genomic_DNA"/>
</dbReference>
<comment type="caution">
    <text evidence="1">The sequence shown here is derived from an EMBL/GenBank/DDBJ whole genome shotgun (WGS) entry which is preliminary data.</text>
</comment>
<evidence type="ECO:0000313" key="1">
    <source>
        <dbReference type="EMBL" id="GAH57127.1"/>
    </source>
</evidence>
<proteinExistence type="predicted"/>
<sequence>MNPKKHIHHWLIDCHDQGKCKTCGATRDFKKLQNANDHWLKHIEKEKI</sequence>
<name>X1GIX3_9ZZZZ</name>
<protein>
    <submittedName>
        <fullName evidence="1">Uncharacterized protein</fullName>
    </submittedName>
</protein>
<reference evidence="1" key="1">
    <citation type="journal article" date="2014" name="Front. Microbiol.">
        <title>High frequency of phylogenetically diverse reductive dehalogenase-homologous genes in deep subseafloor sedimentary metagenomes.</title>
        <authorList>
            <person name="Kawai M."/>
            <person name="Futagami T."/>
            <person name="Toyoda A."/>
            <person name="Takaki Y."/>
            <person name="Nishi S."/>
            <person name="Hori S."/>
            <person name="Arai W."/>
            <person name="Tsubouchi T."/>
            <person name="Morono Y."/>
            <person name="Uchiyama I."/>
            <person name="Ito T."/>
            <person name="Fujiyama A."/>
            <person name="Inagaki F."/>
            <person name="Takami H."/>
        </authorList>
    </citation>
    <scope>NUCLEOTIDE SEQUENCE</scope>
    <source>
        <strain evidence="1">Expedition CK06-06</strain>
    </source>
</reference>